<dbReference type="OrthoDB" id="773332at2"/>
<reference evidence="1 2" key="1">
    <citation type="submission" date="2018-03" db="EMBL/GenBank/DDBJ databases">
        <title>Mesoflavibacter sp. HG37 and Mesoflavibacter sp. HG96 sp.nov., two marine bacteria isolated from seawater of Western Pacific Ocean.</title>
        <authorList>
            <person name="Cheng H."/>
            <person name="Wu Y.-H."/>
            <person name="Guo L.-L."/>
            <person name="Xu X.-W."/>
        </authorList>
    </citation>
    <scope>NUCLEOTIDE SEQUENCE [LARGE SCALE GENOMIC DNA]</scope>
    <source>
        <strain evidence="1 2">KCTC 32269</strain>
    </source>
</reference>
<comment type="caution">
    <text evidence="1">The sequence shown here is derived from an EMBL/GenBank/DDBJ whole genome shotgun (WGS) entry which is preliminary data.</text>
</comment>
<dbReference type="Proteomes" id="UP000238426">
    <property type="component" value="Unassembled WGS sequence"/>
</dbReference>
<protein>
    <submittedName>
        <fullName evidence="1">Uncharacterized protein</fullName>
    </submittedName>
</protein>
<dbReference type="AlphaFoldDB" id="A0A2T1N8P5"/>
<keyword evidence="2" id="KW-1185">Reference proteome</keyword>
<dbReference type="EMBL" id="PXOQ01000009">
    <property type="protein sequence ID" value="PSG88229.1"/>
    <property type="molecule type" value="Genomic_DNA"/>
</dbReference>
<accession>A0A2T1N8P5</accession>
<sequence length="87" mass="9935">MNKKVLIEKIDIILYEDWDPIGIYTTNFLNEYSGYVPTIYKKMISGGDKKGLSDLLLKFEVSSMGLSGNRDRCDLVASKILKLKNDR</sequence>
<name>A0A2T1N8P5_9FLAO</name>
<dbReference type="RefSeq" id="WP_106463369.1">
    <property type="nucleotide sequence ID" value="NZ_PXOQ01000009.1"/>
</dbReference>
<evidence type="ECO:0000313" key="2">
    <source>
        <dbReference type="Proteomes" id="UP000238426"/>
    </source>
</evidence>
<evidence type="ECO:0000313" key="1">
    <source>
        <dbReference type="EMBL" id="PSG88229.1"/>
    </source>
</evidence>
<proteinExistence type="predicted"/>
<organism evidence="1 2">
    <name type="scientific">Aurantibacter aestuarii</name>
    <dbReference type="NCBI Taxonomy" id="1266046"/>
    <lineage>
        <taxon>Bacteria</taxon>
        <taxon>Pseudomonadati</taxon>
        <taxon>Bacteroidota</taxon>
        <taxon>Flavobacteriia</taxon>
        <taxon>Flavobacteriales</taxon>
        <taxon>Flavobacteriaceae</taxon>
        <taxon>Aurantibacter</taxon>
    </lineage>
</organism>
<gene>
    <name evidence="1" type="ORF">C7H52_07950</name>
</gene>